<dbReference type="Proteomes" id="UP001208689">
    <property type="component" value="Chromosome"/>
</dbReference>
<protein>
    <submittedName>
        <fullName evidence="1">Uncharacterized protein</fullName>
    </submittedName>
</protein>
<reference evidence="1" key="1">
    <citation type="submission" date="2022-09" db="EMBL/GenBank/DDBJ databases">
        <title>Actin cytoskeleton and complex cell architecture in an #Asgard archaeon.</title>
        <authorList>
            <person name="Ponce Toledo R.I."/>
            <person name="Schleper C."/>
            <person name="Rodrigues Oliveira T."/>
            <person name="Wollweber F."/>
            <person name="Xu J."/>
            <person name="Rittmann S."/>
            <person name="Klingl A."/>
            <person name="Pilhofer M."/>
        </authorList>
    </citation>
    <scope>NUCLEOTIDE SEQUENCE</scope>
    <source>
        <strain evidence="1">B-35</strain>
    </source>
</reference>
<sequence length="87" mass="10388">METVFKQSSLDHSILIKRRNQIQTVMKQVDGHYIYKDGLNFNFLYSLYSQKLEYLLNGIDKIADNEFQEKVSMLNRSVKEIHKYVIK</sequence>
<gene>
    <name evidence="1" type="ORF">NEF87_001469</name>
</gene>
<proteinExistence type="predicted"/>
<accession>A0ABY6HRI0</accession>
<name>A0ABY6HRI0_9ARCH</name>
<organism evidence="1 2">
    <name type="scientific">Candidatus Lokiarchaeum ossiferum</name>
    <dbReference type="NCBI Taxonomy" id="2951803"/>
    <lineage>
        <taxon>Archaea</taxon>
        <taxon>Promethearchaeati</taxon>
        <taxon>Promethearchaeota</taxon>
        <taxon>Promethearchaeia</taxon>
        <taxon>Promethearchaeales</taxon>
        <taxon>Promethearchaeaceae</taxon>
        <taxon>Candidatus Lokiarchaeum</taxon>
    </lineage>
</organism>
<dbReference type="EMBL" id="CP104013">
    <property type="protein sequence ID" value="UYP45184.1"/>
    <property type="molecule type" value="Genomic_DNA"/>
</dbReference>
<evidence type="ECO:0000313" key="1">
    <source>
        <dbReference type="EMBL" id="UYP45184.1"/>
    </source>
</evidence>
<keyword evidence="2" id="KW-1185">Reference proteome</keyword>
<evidence type="ECO:0000313" key="2">
    <source>
        <dbReference type="Proteomes" id="UP001208689"/>
    </source>
</evidence>